<evidence type="ECO:0000256" key="2">
    <source>
        <dbReference type="ARBA" id="ARBA00022679"/>
    </source>
</evidence>
<evidence type="ECO:0000259" key="3">
    <source>
        <dbReference type="Pfam" id="PF13649"/>
    </source>
</evidence>
<organism evidence="4 5">
    <name type="scientific">Sediminicola arcticus</name>
    <dbReference type="NCBI Taxonomy" id="1574308"/>
    <lineage>
        <taxon>Bacteria</taxon>
        <taxon>Pseudomonadati</taxon>
        <taxon>Bacteroidota</taxon>
        <taxon>Flavobacteriia</taxon>
        <taxon>Flavobacteriales</taxon>
        <taxon>Flavobacteriaceae</taxon>
        <taxon>Sediminicola</taxon>
    </lineage>
</organism>
<sequence length="247" mass="28275">MSKLYGPELSKVFDEIYQGFIDYDAEQDFYAKLCHDKKVDSVLELGCGTGNLAPKLSSEFKEYIGLDYSDHMLYIARQKFPSGNFIQGDMRNFHLPKKFDAALITGRSTSYLLTKEDLLNTFVSIFEVLNAKGTLIFDCIYATSFIPYILDNPTVIHKSKVNNIEYSRTSKWYSKKTDLSLIHWDSSYYQQQGINQEFLGKDTVIFKVFTKTEIISALNSAGYEVMKTLDKPSYAFDTFVVVAEKSK</sequence>
<feature type="domain" description="Methyltransferase" evidence="3">
    <location>
        <begin position="42"/>
        <end position="133"/>
    </location>
</feature>
<dbReference type="RefSeq" id="WP_354614899.1">
    <property type="nucleotide sequence ID" value="NZ_JBEXAE010000003.1"/>
</dbReference>
<dbReference type="Proteomes" id="UP001549799">
    <property type="component" value="Unassembled WGS sequence"/>
</dbReference>
<dbReference type="Pfam" id="PF13649">
    <property type="entry name" value="Methyltransf_25"/>
    <property type="match status" value="1"/>
</dbReference>
<dbReference type="Gene3D" id="2.20.130.10">
    <property type="entry name" value="CAC2371-like domains"/>
    <property type="match status" value="1"/>
</dbReference>
<proteinExistence type="predicted"/>
<dbReference type="SUPFAM" id="SSF53335">
    <property type="entry name" value="S-adenosyl-L-methionine-dependent methyltransferases"/>
    <property type="match status" value="1"/>
</dbReference>
<gene>
    <name evidence="4" type="ORF">ABXZ36_07560</name>
</gene>
<reference evidence="4 5" key="1">
    <citation type="submission" date="2024-07" db="EMBL/GenBank/DDBJ databases">
        <title>The genome sequence of type strain Sediminicola arcticus GDMCC 1.2805.</title>
        <authorList>
            <person name="Liu Y."/>
        </authorList>
    </citation>
    <scope>NUCLEOTIDE SEQUENCE [LARGE SCALE GENOMIC DNA]</scope>
    <source>
        <strain evidence="4 5">GDMCC 1.2805</strain>
    </source>
</reference>
<dbReference type="GO" id="GO:0008168">
    <property type="term" value="F:methyltransferase activity"/>
    <property type="evidence" value="ECO:0007669"/>
    <property type="project" value="UniProtKB-KW"/>
</dbReference>
<keyword evidence="2 4" id="KW-0808">Transferase</keyword>
<dbReference type="EC" id="2.1.-.-" evidence="4"/>
<name>A0ABV2STM6_9FLAO</name>
<evidence type="ECO:0000313" key="5">
    <source>
        <dbReference type="Proteomes" id="UP001549799"/>
    </source>
</evidence>
<dbReference type="PANTHER" id="PTHR43861">
    <property type="entry name" value="TRANS-ACONITATE 2-METHYLTRANSFERASE-RELATED"/>
    <property type="match status" value="1"/>
</dbReference>
<dbReference type="CDD" id="cd02440">
    <property type="entry name" value="AdoMet_MTases"/>
    <property type="match status" value="1"/>
</dbReference>
<accession>A0ABV2STM6</accession>
<dbReference type="PANTHER" id="PTHR43861:SF1">
    <property type="entry name" value="TRANS-ACONITATE 2-METHYLTRANSFERASE"/>
    <property type="match status" value="1"/>
</dbReference>
<comment type="caution">
    <text evidence="4">The sequence shown here is derived from an EMBL/GenBank/DDBJ whole genome shotgun (WGS) entry which is preliminary data.</text>
</comment>
<keyword evidence="5" id="KW-1185">Reference proteome</keyword>
<dbReference type="InterPro" id="IPR029063">
    <property type="entry name" value="SAM-dependent_MTases_sf"/>
</dbReference>
<dbReference type="EMBL" id="JBEXAE010000003">
    <property type="protein sequence ID" value="MET6990501.1"/>
    <property type="molecule type" value="Genomic_DNA"/>
</dbReference>
<evidence type="ECO:0000313" key="4">
    <source>
        <dbReference type="EMBL" id="MET6990501.1"/>
    </source>
</evidence>
<evidence type="ECO:0000256" key="1">
    <source>
        <dbReference type="ARBA" id="ARBA00022603"/>
    </source>
</evidence>
<dbReference type="GO" id="GO:0032259">
    <property type="term" value="P:methylation"/>
    <property type="evidence" value="ECO:0007669"/>
    <property type="project" value="UniProtKB-KW"/>
</dbReference>
<dbReference type="InterPro" id="IPR041698">
    <property type="entry name" value="Methyltransf_25"/>
</dbReference>
<keyword evidence="1 4" id="KW-0489">Methyltransferase</keyword>
<dbReference type="Gene3D" id="3.40.50.150">
    <property type="entry name" value="Vaccinia Virus protein VP39"/>
    <property type="match status" value="1"/>
</dbReference>
<protein>
    <submittedName>
        <fullName evidence="4">Class I SAM-dependent methyltransferase</fullName>
        <ecNumber evidence="4">2.1.-.-</ecNumber>
    </submittedName>
</protein>